<feature type="region of interest" description="Disordered" evidence="1">
    <location>
        <begin position="70"/>
        <end position="109"/>
    </location>
</feature>
<keyword evidence="3" id="KW-1185">Reference proteome</keyword>
<reference evidence="2" key="2">
    <citation type="submission" date="2020-09" db="EMBL/GenBank/DDBJ databases">
        <authorList>
            <person name="Sun Q."/>
            <person name="Zhou Y."/>
        </authorList>
    </citation>
    <scope>NUCLEOTIDE SEQUENCE</scope>
    <source>
        <strain evidence="2">CGMCC 4.5737</strain>
    </source>
</reference>
<gene>
    <name evidence="2" type="ORF">GCM10012275_23030</name>
</gene>
<evidence type="ECO:0000256" key="1">
    <source>
        <dbReference type="SAM" id="MobiDB-lite"/>
    </source>
</evidence>
<sequence length="109" mass="11941">MEDSLLGKVLVIAGVRGRSGSCATVRRVLRARLILLRTEMSGDQFRGVRERFDEHPRTVRNPTAVVRRRSRVVSDGVTGSDRRTRSVGTGGKPAHQPVASFRGTDDGRG</sequence>
<name>A0A8J3FUL9_9PSEU</name>
<comment type="caution">
    <text evidence="2">The sequence shown here is derived from an EMBL/GenBank/DDBJ whole genome shotgun (WGS) entry which is preliminary data.</text>
</comment>
<evidence type="ECO:0000313" key="2">
    <source>
        <dbReference type="EMBL" id="GGM51541.1"/>
    </source>
</evidence>
<evidence type="ECO:0000313" key="3">
    <source>
        <dbReference type="Proteomes" id="UP000637578"/>
    </source>
</evidence>
<dbReference type="EMBL" id="BMMK01000009">
    <property type="protein sequence ID" value="GGM51541.1"/>
    <property type="molecule type" value="Genomic_DNA"/>
</dbReference>
<organism evidence="2 3">
    <name type="scientific">Longimycelium tulufanense</name>
    <dbReference type="NCBI Taxonomy" id="907463"/>
    <lineage>
        <taxon>Bacteria</taxon>
        <taxon>Bacillati</taxon>
        <taxon>Actinomycetota</taxon>
        <taxon>Actinomycetes</taxon>
        <taxon>Pseudonocardiales</taxon>
        <taxon>Pseudonocardiaceae</taxon>
        <taxon>Longimycelium</taxon>
    </lineage>
</organism>
<accession>A0A8J3FUL9</accession>
<dbReference type="AlphaFoldDB" id="A0A8J3FUL9"/>
<protein>
    <submittedName>
        <fullName evidence="2">Uncharacterized protein</fullName>
    </submittedName>
</protein>
<reference evidence="2" key="1">
    <citation type="journal article" date="2014" name="Int. J. Syst. Evol. Microbiol.">
        <title>Complete genome sequence of Corynebacterium casei LMG S-19264T (=DSM 44701T), isolated from a smear-ripened cheese.</title>
        <authorList>
            <consortium name="US DOE Joint Genome Institute (JGI-PGF)"/>
            <person name="Walter F."/>
            <person name="Albersmeier A."/>
            <person name="Kalinowski J."/>
            <person name="Ruckert C."/>
        </authorList>
    </citation>
    <scope>NUCLEOTIDE SEQUENCE</scope>
    <source>
        <strain evidence="2">CGMCC 4.5737</strain>
    </source>
</reference>
<proteinExistence type="predicted"/>
<dbReference type="Proteomes" id="UP000637578">
    <property type="component" value="Unassembled WGS sequence"/>
</dbReference>